<dbReference type="GO" id="GO:0007165">
    <property type="term" value="P:signal transduction"/>
    <property type="evidence" value="ECO:0007669"/>
    <property type="project" value="InterPro"/>
</dbReference>
<organism evidence="2">
    <name type="scientific">Chlorobium phaeobacteroides (strain BS1)</name>
    <dbReference type="NCBI Taxonomy" id="331678"/>
    <lineage>
        <taxon>Bacteria</taxon>
        <taxon>Pseudomonadati</taxon>
        <taxon>Chlorobiota</taxon>
        <taxon>Chlorobiia</taxon>
        <taxon>Chlorobiales</taxon>
        <taxon>Chlorobiaceae</taxon>
        <taxon>Chlorobium/Pelodictyon group</taxon>
        <taxon>Chlorobium</taxon>
    </lineage>
</organism>
<dbReference type="PANTHER" id="PTHR23150">
    <property type="entry name" value="SULFATASE MODIFYING FACTOR 1, 2"/>
    <property type="match status" value="1"/>
</dbReference>
<dbReference type="SUPFAM" id="SSF52200">
    <property type="entry name" value="Toll/Interleukin receptor TIR domain"/>
    <property type="match status" value="1"/>
</dbReference>
<accession>B3EQ75</accession>
<dbReference type="STRING" id="331678.Cphamn1_2479"/>
<proteinExistence type="predicted"/>
<name>B3EQ75_CHLPB</name>
<reference evidence="2" key="1">
    <citation type="submission" date="2008-06" db="EMBL/GenBank/DDBJ databases">
        <title>Complete sequence of Chlorobium phaeobacteroides BS1.</title>
        <authorList>
            <consortium name="US DOE Joint Genome Institute"/>
            <person name="Lucas S."/>
            <person name="Copeland A."/>
            <person name="Lapidus A."/>
            <person name="Glavina del Rio T."/>
            <person name="Dalin E."/>
            <person name="Tice H."/>
            <person name="Bruce D."/>
            <person name="Goodwin L."/>
            <person name="Pitluck S."/>
            <person name="Schmutz J."/>
            <person name="Larimer F."/>
            <person name="Land M."/>
            <person name="Hauser L."/>
            <person name="Kyrpides N."/>
            <person name="Ovchinnikova G."/>
            <person name="Li T."/>
            <person name="Liu Z."/>
            <person name="Zhao F."/>
            <person name="Overmann J."/>
            <person name="Bryant D.A."/>
            <person name="Richardson P."/>
        </authorList>
    </citation>
    <scope>NUCLEOTIDE SEQUENCE [LARGE SCALE GENOMIC DNA]</scope>
    <source>
        <strain evidence="2">BS1</strain>
    </source>
</reference>
<dbReference type="InterPro" id="IPR051043">
    <property type="entry name" value="Sulfatase_Mod_Factor_Kinase"/>
</dbReference>
<gene>
    <name evidence="2" type="ordered locus">Cphamn1_2479</name>
</gene>
<dbReference type="SUPFAM" id="SSF56436">
    <property type="entry name" value="C-type lectin-like"/>
    <property type="match status" value="1"/>
</dbReference>
<dbReference type="Pfam" id="PF03781">
    <property type="entry name" value="FGE-sulfatase"/>
    <property type="match status" value="1"/>
</dbReference>
<dbReference type="Gene3D" id="3.40.50.10140">
    <property type="entry name" value="Toll/interleukin-1 receptor homology (TIR) domain"/>
    <property type="match status" value="1"/>
</dbReference>
<dbReference type="eggNOG" id="COG1262">
    <property type="taxonomic scope" value="Bacteria"/>
</dbReference>
<sequence>MSDIFISYAREDERRVKPIVQHLQQMGWRVFWDRNIPPGQSWDEYIEQHLEASCCVVVVWSKHSVGSRWVKAEAEEAKNRNILVPLLLDKVKLSLGFRYIQAADLTSWNHDDITHPQFRACIDAIACMVPQSGPLEPASPDVLVTPVEPPASRPQLPENFVLIRGGQFSMGSPEDEYGHQDNESLHEVKVSDFAICRYTVTVGEYLEFTEEVKINYDGGTEGDRYPLVNVSWNDAVAYCRWLSEKRGELFRLPTEAEWEYACRAGTRTPFSTGENLTTYEANYDGNYPYRNNPKGMYRKKTVPVDSFKPNSYGLYNMHGNVWEWCGDRYGAGYYEECRKQGIMENPQGAEKGSNSVLRGGGWLTYAQHCRSAYRHFDGPVYRSNYVGFRLVFVPQFKG</sequence>
<dbReference type="EMBL" id="CP001101">
    <property type="protein sequence ID" value="ACE05373.1"/>
    <property type="molecule type" value="Genomic_DNA"/>
</dbReference>
<evidence type="ECO:0000259" key="1">
    <source>
        <dbReference type="PROSITE" id="PS50104"/>
    </source>
</evidence>
<dbReference type="HOGENOM" id="CLU_040162_0_0_10"/>
<dbReference type="GO" id="GO:0120147">
    <property type="term" value="F:formylglycine-generating oxidase activity"/>
    <property type="evidence" value="ECO:0007669"/>
    <property type="project" value="TreeGrafter"/>
</dbReference>
<dbReference type="AlphaFoldDB" id="B3EQ75"/>
<dbReference type="InterPro" id="IPR035897">
    <property type="entry name" value="Toll_tir_struct_dom_sf"/>
</dbReference>
<dbReference type="KEGG" id="cpb:Cphamn1_2479"/>
<dbReference type="PANTHER" id="PTHR23150:SF19">
    <property type="entry name" value="FORMYLGLYCINE-GENERATING ENZYME"/>
    <property type="match status" value="1"/>
</dbReference>
<dbReference type="PROSITE" id="PS50104">
    <property type="entry name" value="TIR"/>
    <property type="match status" value="1"/>
</dbReference>
<dbReference type="OrthoDB" id="595053at2"/>
<dbReference type="InterPro" id="IPR042095">
    <property type="entry name" value="SUMF_sf"/>
</dbReference>
<dbReference type="Gene3D" id="3.90.1580.10">
    <property type="entry name" value="paralog of FGE (formylglycine-generating enzyme)"/>
    <property type="match status" value="1"/>
</dbReference>
<evidence type="ECO:0000313" key="2">
    <source>
        <dbReference type="EMBL" id="ACE05373.1"/>
    </source>
</evidence>
<dbReference type="InterPro" id="IPR000157">
    <property type="entry name" value="TIR_dom"/>
</dbReference>
<dbReference type="Pfam" id="PF13676">
    <property type="entry name" value="TIR_2"/>
    <property type="match status" value="1"/>
</dbReference>
<dbReference type="InterPro" id="IPR005532">
    <property type="entry name" value="SUMF_dom"/>
</dbReference>
<protein>
    <recommendedName>
        <fullName evidence="1">TIR domain-containing protein</fullName>
    </recommendedName>
</protein>
<feature type="domain" description="TIR" evidence="1">
    <location>
        <begin position="1"/>
        <end position="126"/>
    </location>
</feature>
<dbReference type="InterPro" id="IPR016187">
    <property type="entry name" value="CTDL_fold"/>
</dbReference>